<sequence length="405" mass="46349">MKLLYITNARIPTEKAHGIQIMKMCEAFQQAGLFVELLVPFRVQSSRMKEVKKTLWDYYDVDTPFHIRHIPALDFIPLEAILPQKIVLGLYYIQSLLFSLFALFFTWRERDAFYYSRDLQTLFLLCLTKHLHRKAIFYEAHELHGIGEATGVFSSLSHRIMSVILDRVDGMIAITKQLQAGYNKRGIDEGDILVAPDGISAKRLSVSPDKAAARQRLQIPLDRKIVCYTGHLFRWKGVYTLADSAAYLPENWEIYIVGGMESDVAALQRYLGESGVRNVVITGYMPYNAVSSYLSAADVLVLPNSQKARISREYTSPLKLFEYMAAQRPIVASNLPSIREVLCHQQNAWLVNPDDPQALADGMITVMNNVQKAEHLVNNAFQDVRAYTWERRAQQICEFFARRMK</sequence>
<dbReference type="AlphaFoldDB" id="A0A2G6KHQ6"/>
<dbReference type="Gene3D" id="3.40.50.2000">
    <property type="entry name" value="Glycogen Phosphorylase B"/>
    <property type="match status" value="2"/>
</dbReference>
<keyword evidence="1" id="KW-0472">Membrane</keyword>
<evidence type="ECO:0000313" key="2">
    <source>
        <dbReference type="EMBL" id="PIE34542.1"/>
    </source>
</evidence>
<dbReference type="SUPFAM" id="SSF53756">
    <property type="entry name" value="UDP-Glycosyltransferase/glycogen phosphorylase"/>
    <property type="match status" value="1"/>
</dbReference>
<dbReference type="Pfam" id="PF13692">
    <property type="entry name" value="Glyco_trans_1_4"/>
    <property type="match status" value="1"/>
</dbReference>
<name>A0A2G6KHQ6_9BACT</name>
<gene>
    <name evidence="2" type="ORF">CSA56_07425</name>
</gene>
<keyword evidence="1" id="KW-1133">Transmembrane helix</keyword>
<feature type="transmembrane region" description="Helical" evidence="1">
    <location>
        <begin position="86"/>
        <end position="107"/>
    </location>
</feature>
<evidence type="ECO:0000313" key="3">
    <source>
        <dbReference type="Proteomes" id="UP000230821"/>
    </source>
</evidence>
<evidence type="ECO:0000256" key="1">
    <source>
        <dbReference type="SAM" id="Phobius"/>
    </source>
</evidence>
<accession>A0A2G6KHQ6</accession>
<protein>
    <recommendedName>
        <fullName evidence="4">Glycosyltransferase subfamily 4-like N-terminal domain-containing protein</fullName>
    </recommendedName>
</protein>
<dbReference type="Proteomes" id="UP000230821">
    <property type="component" value="Unassembled WGS sequence"/>
</dbReference>
<keyword evidence="1" id="KW-0812">Transmembrane</keyword>
<evidence type="ECO:0008006" key="4">
    <source>
        <dbReference type="Google" id="ProtNLM"/>
    </source>
</evidence>
<dbReference type="EMBL" id="PDSK01000084">
    <property type="protein sequence ID" value="PIE34542.1"/>
    <property type="molecule type" value="Genomic_DNA"/>
</dbReference>
<dbReference type="PANTHER" id="PTHR12526">
    <property type="entry name" value="GLYCOSYLTRANSFERASE"/>
    <property type="match status" value="1"/>
</dbReference>
<proteinExistence type="predicted"/>
<organism evidence="2 3">
    <name type="scientific">candidate division KSB3 bacterium</name>
    <dbReference type="NCBI Taxonomy" id="2044937"/>
    <lineage>
        <taxon>Bacteria</taxon>
        <taxon>candidate division KSB3</taxon>
    </lineage>
</organism>
<reference evidence="2 3" key="1">
    <citation type="submission" date="2017-10" db="EMBL/GenBank/DDBJ databases">
        <title>Novel microbial diversity and functional potential in the marine mammal oral microbiome.</title>
        <authorList>
            <person name="Dudek N.K."/>
            <person name="Sun C.L."/>
            <person name="Burstein D."/>
            <person name="Kantor R.S."/>
            <person name="Aliaga Goltsman D.S."/>
            <person name="Bik E.M."/>
            <person name="Thomas B.C."/>
            <person name="Banfield J.F."/>
            <person name="Relman D.A."/>
        </authorList>
    </citation>
    <scope>NUCLEOTIDE SEQUENCE [LARGE SCALE GENOMIC DNA]</scope>
    <source>
        <strain evidence="2">DOLJORAL78_47_16</strain>
    </source>
</reference>
<comment type="caution">
    <text evidence="2">The sequence shown here is derived from an EMBL/GenBank/DDBJ whole genome shotgun (WGS) entry which is preliminary data.</text>
</comment>